<dbReference type="Proteomes" id="UP000325081">
    <property type="component" value="Unassembled WGS sequence"/>
</dbReference>
<evidence type="ECO:0000256" key="5">
    <source>
        <dbReference type="SAM" id="MobiDB-lite"/>
    </source>
</evidence>
<keyword evidence="8" id="KW-1185">Reference proteome</keyword>
<keyword evidence="3" id="KW-0547">Nucleotide-binding</keyword>
<evidence type="ECO:0000259" key="6">
    <source>
        <dbReference type="PROSITE" id="PS50011"/>
    </source>
</evidence>
<dbReference type="Gene3D" id="3.30.200.20">
    <property type="entry name" value="Phosphorylase Kinase, domain 1"/>
    <property type="match status" value="1"/>
</dbReference>
<protein>
    <submittedName>
        <fullName evidence="7">Kinase family protein</fullName>
    </submittedName>
</protein>
<feature type="compositionally biased region" description="Polar residues" evidence="5">
    <location>
        <begin position="291"/>
        <end position="327"/>
    </location>
</feature>
<dbReference type="InterPro" id="IPR001245">
    <property type="entry name" value="Ser-Thr/Tyr_kinase_cat_dom"/>
</dbReference>
<dbReference type="GO" id="GO:0046982">
    <property type="term" value="F:protein heterodimerization activity"/>
    <property type="evidence" value="ECO:0007669"/>
    <property type="project" value="InterPro"/>
</dbReference>
<feature type="region of interest" description="Disordered" evidence="5">
    <location>
        <begin position="70"/>
        <end position="94"/>
    </location>
</feature>
<comment type="similarity">
    <text evidence="1">Belongs to the histone H2B family.</text>
</comment>
<dbReference type="GO" id="GO:0005524">
    <property type="term" value="F:ATP binding"/>
    <property type="evidence" value="ECO:0007669"/>
    <property type="project" value="UniProtKB-KW"/>
</dbReference>
<dbReference type="SUPFAM" id="SSF47113">
    <property type="entry name" value="Histone-fold"/>
    <property type="match status" value="1"/>
</dbReference>
<feature type="region of interest" description="Disordered" evidence="5">
    <location>
        <begin position="286"/>
        <end position="361"/>
    </location>
</feature>
<feature type="region of interest" description="Disordered" evidence="5">
    <location>
        <begin position="1"/>
        <end position="37"/>
    </location>
</feature>
<keyword evidence="4" id="KW-0067">ATP-binding</keyword>
<dbReference type="Pfam" id="PF07714">
    <property type="entry name" value="PK_Tyr_Ser-Thr"/>
    <property type="match status" value="1"/>
</dbReference>
<keyword evidence="7" id="KW-0418">Kinase</keyword>
<evidence type="ECO:0000313" key="8">
    <source>
        <dbReference type="Proteomes" id="UP000325081"/>
    </source>
</evidence>
<dbReference type="GO" id="GO:0000786">
    <property type="term" value="C:nucleosome"/>
    <property type="evidence" value="ECO:0007669"/>
    <property type="project" value="InterPro"/>
</dbReference>
<organism evidence="7 8">
    <name type="scientific">Striga asiatica</name>
    <name type="common">Asiatic witchweed</name>
    <name type="synonym">Buchnera asiatica</name>
    <dbReference type="NCBI Taxonomy" id="4170"/>
    <lineage>
        <taxon>Eukaryota</taxon>
        <taxon>Viridiplantae</taxon>
        <taxon>Streptophyta</taxon>
        <taxon>Embryophyta</taxon>
        <taxon>Tracheophyta</taxon>
        <taxon>Spermatophyta</taxon>
        <taxon>Magnoliopsida</taxon>
        <taxon>eudicotyledons</taxon>
        <taxon>Gunneridae</taxon>
        <taxon>Pentapetalae</taxon>
        <taxon>asterids</taxon>
        <taxon>lamiids</taxon>
        <taxon>Lamiales</taxon>
        <taxon>Orobanchaceae</taxon>
        <taxon>Buchnereae</taxon>
        <taxon>Striga</taxon>
    </lineage>
</organism>
<evidence type="ECO:0000313" key="7">
    <source>
        <dbReference type="EMBL" id="GER40288.1"/>
    </source>
</evidence>
<dbReference type="AlphaFoldDB" id="A0A5A7Q5R7"/>
<proteinExistence type="inferred from homology"/>
<dbReference type="SUPFAM" id="SSF56112">
    <property type="entry name" value="Protein kinase-like (PK-like)"/>
    <property type="match status" value="1"/>
</dbReference>
<dbReference type="PRINTS" id="PR00621">
    <property type="entry name" value="HISTONEH2B"/>
</dbReference>
<dbReference type="InterPro" id="IPR011009">
    <property type="entry name" value="Kinase-like_dom_sf"/>
</dbReference>
<dbReference type="FunFam" id="3.30.200.20:FF:000162">
    <property type="entry name" value="Adenine nucleotide alpha hydrolase-like domain kinase"/>
    <property type="match status" value="1"/>
</dbReference>
<accession>A0A5A7Q5R7</accession>
<keyword evidence="7" id="KW-0808">Transferase</keyword>
<dbReference type="PANTHER" id="PTHR47989">
    <property type="entry name" value="OS01G0750732 PROTEIN"/>
    <property type="match status" value="1"/>
</dbReference>
<dbReference type="PANTHER" id="PTHR47989:SF45">
    <property type="entry name" value="OS01G0709500 PROTEIN"/>
    <property type="match status" value="1"/>
</dbReference>
<dbReference type="InterPro" id="IPR000719">
    <property type="entry name" value="Prot_kinase_dom"/>
</dbReference>
<evidence type="ECO:0000256" key="1">
    <source>
        <dbReference type="ARBA" id="ARBA00006846"/>
    </source>
</evidence>
<evidence type="ECO:0000256" key="3">
    <source>
        <dbReference type="ARBA" id="ARBA00022741"/>
    </source>
</evidence>
<dbReference type="GO" id="GO:0004674">
    <property type="term" value="F:protein serine/threonine kinase activity"/>
    <property type="evidence" value="ECO:0007669"/>
    <property type="project" value="UniProtKB-KW"/>
</dbReference>
<feature type="compositionally biased region" description="Low complexity" evidence="5">
    <location>
        <begin position="342"/>
        <end position="360"/>
    </location>
</feature>
<dbReference type="Gene3D" id="1.10.20.10">
    <property type="entry name" value="Histone, subunit A"/>
    <property type="match status" value="1"/>
</dbReference>
<dbReference type="GO" id="GO:0003677">
    <property type="term" value="F:DNA binding"/>
    <property type="evidence" value="ECO:0007669"/>
    <property type="project" value="InterPro"/>
</dbReference>
<dbReference type="InterPro" id="IPR009072">
    <property type="entry name" value="Histone-fold"/>
</dbReference>
<dbReference type="GO" id="GO:0030527">
    <property type="term" value="F:structural constituent of chromatin"/>
    <property type="evidence" value="ECO:0007669"/>
    <property type="project" value="InterPro"/>
</dbReference>
<feature type="compositionally biased region" description="Basic and acidic residues" evidence="5">
    <location>
        <begin position="74"/>
        <end position="92"/>
    </location>
</feature>
<keyword evidence="2" id="KW-0723">Serine/threonine-protein kinase</keyword>
<sequence length="515" mass="58130">MPAEKNQAEKKPKAGEKLPNEGGAAAAGDKKKKRANKRIVTYPDIGISRHGHHEKLHQRLFREARTEGIAARTVQREADHHLPGDSDRREPGVARGASQFEIRVSDLGKDWILSLPKKFEINCMYNKKPTITFREIQTVVRLVLPGETAKYASEGFLTQIVVQQLKVSRLTQPLYNFVRTVDTLFNSFDDNKKHTSQKVDTYAGLIGLWHLAHFHFHFHNECTAGHWRLMSGTISEQKEYITEQCNQMISQLHDLYDPEKLDCNIVVVKHSEPKVLQLNLIEPNKNHSTNELDNNNVPPNASPTASPDRTTSLSNLDAFNLQPSYSSRESEFDQTDSDYTGSQIPSSRSTSISYSSPDSRNNLRHIMSLRRRGGGPHDPPPLCSICHNKSPVFGNPPRVFSYHELEQATDGFSDRNFLAEGGYGSVHYGVLWDGQVVAVKQHKLASTQGDREFCSEVQILSCAQHRNVVMLIGYCVEDGRRLLVYEFICNVYVPRTGIPDLIVSQKRTIDGLEVY</sequence>
<gene>
    <name evidence="7" type="ORF">STAS_16965</name>
</gene>
<dbReference type="PROSITE" id="PS50011">
    <property type="entry name" value="PROTEIN_KINASE_DOM"/>
    <property type="match status" value="1"/>
</dbReference>
<dbReference type="OrthoDB" id="8891264at2759"/>
<dbReference type="EMBL" id="BKCP01005849">
    <property type="protein sequence ID" value="GER40288.1"/>
    <property type="molecule type" value="Genomic_DNA"/>
</dbReference>
<evidence type="ECO:0000256" key="4">
    <source>
        <dbReference type="ARBA" id="ARBA00022840"/>
    </source>
</evidence>
<dbReference type="InterPro" id="IPR000558">
    <property type="entry name" value="Histone_H2B"/>
</dbReference>
<name>A0A5A7Q5R7_STRAF</name>
<comment type="caution">
    <text evidence="7">The sequence shown here is derived from an EMBL/GenBank/DDBJ whole genome shotgun (WGS) entry which is preliminary data.</text>
</comment>
<evidence type="ECO:0000256" key="2">
    <source>
        <dbReference type="ARBA" id="ARBA00022527"/>
    </source>
</evidence>
<reference evidence="8" key="1">
    <citation type="journal article" date="2019" name="Curr. Biol.">
        <title>Genome Sequence of Striga asiatica Provides Insight into the Evolution of Plant Parasitism.</title>
        <authorList>
            <person name="Yoshida S."/>
            <person name="Kim S."/>
            <person name="Wafula E.K."/>
            <person name="Tanskanen J."/>
            <person name="Kim Y.M."/>
            <person name="Honaas L."/>
            <person name="Yang Z."/>
            <person name="Spallek T."/>
            <person name="Conn C.E."/>
            <person name="Ichihashi Y."/>
            <person name="Cheong K."/>
            <person name="Cui S."/>
            <person name="Der J.P."/>
            <person name="Gundlach H."/>
            <person name="Jiao Y."/>
            <person name="Hori C."/>
            <person name="Ishida J.K."/>
            <person name="Kasahara H."/>
            <person name="Kiba T."/>
            <person name="Kim M.S."/>
            <person name="Koo N."/>
            <person name="Laohavisit A."/>
            <person name="Lee Y.H."/>
            <person name="Lumba S."/>
            <person name="McCourt P."/>
            <person name="Mortimer J.C."/>
            <person name="Mutuku J.M."/>
            <person name="Nomura T."/>
            <person name="Sasaki-Sekimoto Y."/>
            <person name="Seto Y."/>
            <person name="Wang Y."/>
            <person name="Wakatake T."/>
            <person name="Sakakibara H."/>
            <person name="Demura T."/>
            <person name="Yamaguchi S."/>
            <person name="Yoneyama K."/>
            <person name="Manabe R.I."/>
            <person name="Nelson D.C."/>
            <person name="Schulman A.H."/>
            <person name="Timko M.P."/>
            <person name="dePamphilis C.W."/>
            <person name="Choi D."/>
            <person name="Shirasu K."/>
        </authorList>
    </citation>
    <scope>NUCLEOTIDE SEQUENCE [LARGE SCALE GENOMIC DNA]</scope>
    <source>
        <strain evidence="8">cv. UVA1</strain>
    </source>
</reference>
<feature type="domain" description="Protein kinase" evidence="6">
    <location>
        <begin position="412"/>
        <end position="515"/>
    </location>
</feature>
<feature type="compositionally biased region" description="Basic and acidic residues" evidence="5">
    <location>
        <begin position="1"/>
        <end position="19"/>
    </location>
</feature>